<reference evidence="1" key="1">
    <citation type="journal article" date="2016" name="Gigascience">
        <title>De novo construction of an expanded transcriptome assembly for the western tarnished plant bug, Lygus hesperus.</title>
        <authorList>
            <person name="Tassone E.E."/>
            <person name="Geib S.M."/>
            <person name="Hall B."/>
            <person name="Fabrick J.A."/>
            <person name="Brent C.S."/>
            <person name="Hull J.J."/>
        </authorList>
    </citation>
    <scope>NUCLEOTIDE SEQUENCE</scope>
</reference>
<name>A0A146LM85_LYGHE</name>
<dbReference type="AlphaFoldDB" id="A0A146LM85"/>
<sequence>MDDSITDLDPASVEAILHSHGIPISTDHDTKIHRLRWFTQAYRDSALDSSTIHMQVGFNVGLLRGVSSEFHCGMLRGAYSAMYTFQQTNSQNVQQNEQQN</sequence>
<evidence type="ECO:0000313" key="1">
    <source>
        <dbReference type="EMBL" id="JAQ07500.1"/>
    </source>
</evidence>
<protein>
    <submittedName>
        <fullName evidence="1">Uncharacterized protein</fullName>
    </submittedName>
</protein>
<dbReference type="EMBL" id="GDHC01011129">
    <property type="protein sequence ID" value="JAQ07500.1"/>
    <property type="molecule type" value="Transcribed_RNA"/>
</dbReference>
<gene>
    <name evidence="1" type="ORF">g.11820</name>
</gene>
<proteinExistence type="predicted"/>
<accession>A0A146LM85</accession>
<feature type="non-terminal residue" evidence="1">
    <location>
        <position position="100"/>
    </location>
</feature>
<organism evidence="1">
    <name type="scientific">Lygus hesperus</name>
    <name type="common">Western plant bug</name>
    <dbReference type="NCBI Taxonomy" id="30085"/>
    <lineage>
        <taxon>Eukaryota</taxon>
        <taxon>Metazoa</taxon>
        <taxon>Ecdysozoa</taxon>
        <taxon>Arthropoda</taxon>
        <taxon>Hexapoda</taxon>
        <taxon>Insecta</taxon>
        <taxon>Pterygota</taxon>
        <taxon>Neoptera</taxon>
        <taxon>Paraneoptera</taxon>
        <taxon>Hemiptera</taxon>
        <taxon>Heteroptera</taxon>
        <taxon>Panheteroptera</taxon>
        <taxon>Cimicomorpha</taxon>
        <taxon>Miridae</taxon>
        <taxon>Mirini</taxon>
        <taxon>Lygus</taxon>
    </lineage>
</organism>